<evidence type="ECO:0000256" key="1">
    <source>
        <dbReference type="PROSITE-ProRule" id="PRU00325"/>
    </source>
</evidence>
<protein>
    <recommendedName>
        <fullName evidence="3">SWIM-type domain-containing protein</fullName>
    </recommendedName>
</protein>
<feature type="region of interest" description="Disordered" evidence="2">
    <location>
        <begin position="315"/>
        <end position="335"/>
    </location>
</feature>
<keyword evidence="1" id="KW-0863">Zinc-finger</keyword>
<organism evidence="4 5">
    <name type="scientific">Gordonia amarae NBRC 15530</name>
    <dbReference type="NCBI Taxonomy" id="1075090"/>
    <lineage>
        <taxon>Bacteria</taxon>
        <taxon>Bacillati</taxon>
        <taxon>Actinomycetota</taxon>
        <taxon>Actinomycetes</taxon>
        <taxon>Mycobacteriales</taxon>
        <taxon>Gordoniaceae</taxon>
        <taxon>Gordonia</taxon>
    </lineage>
</organism>
<keyword evidence="1" id="KW-0479">Metal-binding</keyword>
<evidence type="ECO:0000313" key="5">
    <source>
        <dbReference type="Proteomes" id="UP000006023"/>
    </source>
</evidence>
<gene>
    <name evidence="4" type="ORF">GOAMR_43_00390</name>
</gene>
<dbReference type="AlphaFoldDB" id="G7GQ71"/>
<dbReference type="InterPro" id="IPR007527">
    <property type="entry name" value="Znf_SWIM"/>
</dbReference>
<dbReference type="PROSITE" id="PS50966">
    <property type="entry name" value="ZF_SWIM"/>
    <property type="match status" value="1"/>
</dbReference>
<accession>G7GQ71</accession>
<feature type="domain" description="SWIM-type" evidence="3">
    <location>
        <begin position="35"/>
        <end position="68"/>
    </location>
</feature>
<evidence type="ECO:0000256" key="2">
    <source>
        <dbReference type="SAM" id="MobiDB-lite"/>
    </source>
</evidence>
<dbReference type="Proteomes" id="UP000006023">
    <property type="component" value="Unassembled WGS sequence"/>
</dbReference>
<comment type="caution">
    <text evidence="4">The sequence shown here is derived from an EMBL/GenBank/DDBJ whole genome shotgun (WGS) entry which is preliminary data.</text>
</comment>
<proteinExistence type="predicted"/>
<keyword evidence="5" id="KW-1185">Reference proteome</keyword>
<evidence type="ECO:0000313" key="4">
    <source>
        <dbReference type="EMBL" id="GAB05746.1"/>
    </source>
</evidence>
<dbReference type="eggNOG" id="COG4715">
    <property type="taxonomic scope" value="Bacteria"/>
</dbReference>
<dbReference type="STRING" id="1075090.GOAMR_43_00390"/>
<dbReference type="EMBL" id="BAED01000043">
    <property type="protein sequence ID" value="GAB05746.1"/>
    <property type="molecule type" value="Genomic_DNA"/>
</dbReference>
<name>G7GQ71_9ACTN</name>
<dbReference type="Pfam" id="PF04434">
    <property type="entry name" value="SWIM"/>
    <property type="match status" value="1"/>
</dbReference>
<keyword evidence="1" id="KW-0862">Zinc</keyword>
<sequence length="434" mass="45212">MNAGRKLATPGVWSETGATSAALWGLCAGSGKKPYQTIVDLRGPAYKCSCPSRKFPCKHALGLLLLWSAGQVADAAEPSDFAGAWLDSRDARAGAKAATDADAVAKPGGAERVKAERAAATAAQRADRVAGGIAELTMWLEDQVAHGFSGIDNDPYGRFDPLAARLVDAQAPGLASQVRELPAVLTGGEPGTWPHRLLMEFGALWALGTAHQRLAELDDDTAAAVRRHVGYTVAKADVLAQPAVVDDWLVLGWRTEELDRVTARRLWLYGGAAGRYALILEYVPTGGTFPPRPPVGAAFRAPLHYYPGAPAQRALIADQDGPPSGTDGRPSALPPATTVSVARAARARDVAADPWLRSSPATVRGRLAIVNGSGPTGYALTDNNGESVPLRVGAELWPSLVAGTLGGVVDVVGELDADGLLPLAIVADGRVNAL</sequence>
<evidence type="ECO:0000259" key="3">
    <source>
        <dbReference type="PROSITE" id="PS50966"/>
    </source>
</evidence>
<dbReference type="GO" id="GO:0008270">
    <property type="term" value="F:zinc ion binding"/>
    <property type="evidence" value="ECO:0007669"/>
    <property type="project" value="UniProtKB-KW"/>
</dbReference>
<reference evidence="4 5" key="1">
    <citation type="submission" date="2011-11" db="EMBL/GenBank/DDBJ databases">
        <title>Whole genome shotgun sequence of Gordonia amarae NBRC 15530.</title>
        <authorList>
            <person name="Takarada H."/>
            <person name="Hosoyama A."/>
            <person name="Tsuchikane K."/>
            <person name="Katsumata H."/>
            <person name="Yamazaki S."/>
            <person name="Fujita N."/>
        </authorList>
    </citation>
    <scope>NUCLEOTIDE SEQUENCE [LARGE SCALE GENOMIC DNA]</scope>
    <source>
        <strain evidence="4 5">NBRC 15530</strain>
    </source>
</reference>